<comment type="caution">
    <text evidence="2">The sequence shown here is derived from an EMBL/GenBank/DDBJ whole genome shotgun (WGS) entry which is preliminary data.</text>
</comment>
<keyword evidence="1" id="KW-0472">Membrane</keyword>
<evidence type="ECO:0000313" key="2">
    <source>
        <dbReference type="EMBL" id="MDQ0229893.1"/>
    </source>
</evidence>
<evidence type="ECO:0000313" key="3">
    <source>
        <dbReference type="Proteomes" id="UP001234495"/>
    </source>
</evidence>
<name>A0ABT9ZEA2_9BACI</name>
<dbReference type="RefSeq" id="WP_307338317.1">
    <property type="nucleotide sequence ID" value="NZ_JAUSUD010000003.1"/>
</dbReference>
<feature type="transmembrane region" description="Helical" evidence="1">
    <location>
        <begin position="146"/>
        <end position="166"/>
    </location>
</feature>
<organism evidence="2 3">
    <name type="scientific">Metabacillus malikii</name>
    <dbReference type="NCBI Taxonomy" id="1504265"/>
    <lineage>
        <taxon>Bacteria</taxon>
        <taxon>Bacillati</taxon>
        <taxon>Bacillota</taxon>
        <taxon>Bacilli</taxon>
        <taxon>Bacillales</taxon>
        <taxon>Bacillaceae</taxon>
        <taxon>Metabacillus</taxon>
    </lineage>
</organism>
<feature type="transmembrane region" description="Helical" evidence="1">
    <location>
        <begin position="20"/>
        <end position="40"/>
    </location>
</feature>
<feature type="transmembrane region" description="Helical" evidence="1">
    <location>
        <begin position="230"/>
        <end position="248"/>
    </location>
</feature>
<reference evidence="2 3" key="1">
    <citation type="submission" date="2023-07" db="EMBL/GenBank/DDBJ databases">
        <title>Genomic Encyclopedia of Type Strains, Phase IV (KMG-IV): sequencing the most valuable type-strain genomes for metagenomic binning, comparative biology and taxonomic classification.</title>
        <authorList>
            <person name="Goeker M."/>
        </authorList>
    </citation>
    <scope>NUCLEOTIDE SEQUENCE [LARGE SCALE GENOMIC DNA]</scope>
    <source>
        <strain evidence="2 3">DSM 29005</strain>
    </source>
</reference>
<proteinExistence type="predicted"/>
<dbReference type="Proteomes" id="UP001234495">
    <property type="component" value="Unassembled WGS sequence"/>
</dbReference>
<feature type="transmembrane region" description="Helical" evidence="1">
    <location>
        <begin position="202"/>
        <end position="223"/>
    </location>
</feature>
<feature type="transmembrane region" description="Helical" evidence="1">
    <location>
        <begin position="279"/>
        <end position="300"/>
    </location>
</feature>
<gene>
    <name evidence="2" type="ORF">J2S19_001145</name>
</gene>
<sequence length="307" mass="35036">MINLIKNEHMKLYAKKSTWIMLVILVVVIIGTGIIQKTLFDEDIKYGDDWKEQLQEETTQLQKEAEEDGFYNEQIDLNQYYLDHNIKPVSYDGWQFILSYRNLTALLSLFTIIVAAGIVSTEFNLGTIKLLLIRPATRSKILLSKYVTFVIFALELLVLLFVISLLTGSLLYGLHSIDTEIILLKTESFEKVSVLNEIVKGYGFSFVNLVIMSTFAFMISTLFRNSGMAIGLSIFLMFAGNTIVGIFAEKAWAKYILFANDLEQYLYGEPLVEGITLEFSIVILIVYYIVFLAITWVSFLKRDVLAN</sequence>
<dbReference type="EMBL" id="JAUSUD010000003">
    <property type="protein sequence ID" value="MDQ0229893.1"/>
    <property type="molecule type" value="Genomic_DNA"/>
</dbReference>
<dbReference type="PANTHER" id="PTHR37305">
    <property type="entry name" value="INTEGRAL MEMBRANE PROTEIN-RELATED"/>
    <property type="match status" value="1"/>
</dbReference>
<feature type="transmembrane region" description="Helical" evidence="1">
    <location>
        <begin position="103"/>
        <end position="125"/>
    </location>
</feature>
<keyword evidence="3" id="KW-1185">Reference proteome</keyword>
<protein>
    <submittedName>
        <fullName evidence="2">ABC-2 type transport system permease protein</fullName>
    </submittedName>
</protein>
<keyword evidence="1" id="KW-0812">Transmembrane</keyword>
<dbReference type="Pfam" id="PF12679">
    <property type="entry name" value="ABC2_membrane_2"/>
    <property type="match status" value="1"/>
</dbReference>
<accession>A0ABT9ZEA2</accession>
<keyword evidence="1" id="KW-1133">Transmembrane helix</keyword>
<dbReference type="PANTHER" id="PTHR37305:SF1">
    <property type="entry name" value="MEMBRANE PROTEIN"/>
    <property type="match status" value="1"/>
</dbReference>
<evidence type="ECO:0000256" key="1">
    <source>
        <dbReference type="SAM" id="Phobius"/>
    </source>
</evidence>